<dbReference type="EMBL" id="SNXR01000013">
    <property type="protein sequence ID" value="TDP59401.1"/>
    <property type="molecule type" value="Genomic_DNA"/>
</dbReference>
<gene>
    <name evidence="1" type="ORF">BC748_1651</name>
</gene>
<evidence type="ECO:0000313" key="2">
    <source>
        <dbReference type="Proteomes" id="UP000295260"/>
    </source>
</evidence>
<organism evidence="1 2">
    <name type="scientific">Flavobacterium dankookense</name>
    <dbReference type="NCBI Taxonomy" id="706186"/>
    <lineage>
        <taxon>Bacteria</taxon>
        <taxon>Pseudomonadati</taxon>
        <taxon>Bacteroidota</taxon>
        <taxon>Flavobacteriia</taxon>
        <taxon>Flavobacteriales</taxon>
        <taxon>Flavobacteriaceae</taxon>
        <taxon>Flavobacterium</taxon>
    </lineage>
</organism>
<sequence length="187" mass="21738">MSYHFFADKNDKIKILEFIFAETDFRVFDFSSEYEKEIEEYKNIDEIINKFNLSDGGSFSVSFILWSPRHKGKINIRKIELNPKYCNGKTFRYETSGWGLIQLSFSGINKNVLTKSVFTSWSKKGALSRETENHVNGKVIDWDWIEIEKSSRKLKYQIHNKLAVDKIGSTGILEAARELKANGINFM</sequence>
<protein>
    <submittedName>
        <fullName evidence="1">Uncharacterized protein</fullName>
    </submittedName>
</protein>
<name>A0A4R6QAL6_9FLAO</name>
<keyword evidence="2" id="KW-1185">Reference proteome</keyword>
<dbReference type="Proteomes" id="UP000295260">
    <property type="component" value="Unassembled WGS sequence"/>
</dbReference>
<proteinExistence type="predicted"/>
<accession>A0A4R6QAL6</accession>
<comment type="caution">
    <text evidence="1">The sequence shown here is derived from an EMBL/GenBank/DDBJ whole genome shotgun (WGS) entry which is preliminary data.</text>
</comment>
<dbReference type="AlphaFoldDB" id="A0A4R6QAL6"/>
<evidence type="ECO:0000313" key="1">
    <source>
        <dbReference type="EMBL" id="TDP59401.1"/>
    </source>
</evidence>
<dbReference type="RefSeq" id="WP_133532935.1">
    <property type="nucleotide sequence ID" value="NZ_SNXR01000013.1"/>
</dbReference>
<reference evidence="1 2" key="1">
    <citation type="submission" date="2019-03" db="EMBL/GenBank/DDBJ databases">
        <title>Genomic Encyclopedia of Archaeal and Bacterial Type Strains, Phase II (KMG-II): from individual species to whole genera.</title>
        <authorList>
            <person name="Goeker M."/>
        </authorList>
    </citation>
    <scope>NUCLEOTIDE SEQUENCE [LARGE SCALE GENOMIC DNA]</scope>
    <source>
        <strain evidence="1 2">DSM 25687</strain>
    </source>
</reference>
<dbReference type="OrthoDB" id="651949at2"/>